<reference evidence="5" key="1">
    <citation type="journal article" date="2014" name="Proc. Natl. Acad. Sci. U.S.A.">
        <title>Extensive sampling of basidiomycete genomes demonstrates inadequacy of the white-rot/brown-rot paradigm for wood decay fungi.</title>
        <authorList>
            <person name="Riley R."/>
            <person name="Salamov A.A."/>
            <person name="Brown D.W."/>
            <person name="Nagy L.G."/>
            <person name="Floudas D."/>
            <person name="Held B.W."/>
            <person name="Levasseur A."/>
            <person name="Lombard V."/>
            <person name="Morin E."/>
            <person name="Otillar R."/>
            <person name="Lindquist E.A."/>
            <person name="Sun H."/>
            <person name="LaButti K.M."/>
            <person name="Schmutz J."/>
            <person name="Jabbour D."/>
            <person name="Luo H."/>
            <person name="Baker S.E."/>
            <person name="Pisabarro A.G."/>
            <person name="Walton J.D."/>
            <person name="Blanchette R.A."/>
            <person name="Henrissat B."/>
            <person name="Martin F."/>
            <person name="Cullen D."/>
            <person name="Hibbett D.S."/>
            <person name="Grigoriev I.V."/>
        </authorList>
    </citation>
    <scope>NUCLEOTIDE SEQUENCE [LARGE SCALE GENOMIC DNA]</scope>
    <source>
        <strain evidence="5">FD-172 SS1</strain>
    </source>
</reference>
<dbReference type="FunCoup" id="A0A067MSL6">
    <property type="interactions" value="200"/>
</dbReference>
<feature type="region of interest" description="Disordered" evidence="1">
    <location>
        <begin position="20"/>
        <end position="106"/>
    </location>
</feature>
<dbReference type="GO" id="GO:0019005">
    <property type="term" value="C:SCF ubiquitin ligase complex"/>
    <property type="evidence" value="ECO:0007669"/>
    <property type="project" value="TreeGrafter"/>
</dbReference>
<evidence type="ECO:0000256" key="1">
    <source>
        <dbReference type="SAM" id="MobiDB-lite"/>
    </source>
</evidence>
<dbReference type="InterPro" id="IPR057207">
    <property type="entry name" value="FBXL15_LRR"/>
</dbReference>
<dbReference type="Gene3D" id="3.80.10.10">
    <property type="entry name" value="Ribonuclease Inhibitor"/>
    <property type="match status" value="2"/>
</dbReference>
<feature type="domain" description="DNA repair protein rhp7 treble clef" evidence="2">
    <location>
        <begin position="147"/>
        <end position="185"/>
    </location>
</feature>
<gene>
    <name evidence="4" type="ORF">BOTBODRAFT_29109</name>
</gene>
<protein>
    <recommendedName>
        <fullName evidence="6">RNI-like protein</fullName>
    </recommendedName>
</protein>
<organism evidence="4 5">
    <name type="scientific">Botryobasidium botryosum (strain FD-172 SS1)</name>
    <dbReference type="NCBI Taxonomy" id="930990"/>
    <lineage>
        <taxon>Eukaryota</taxon>
        <taxon>Fungi</taxon>
        <taxon>Dikarya</taxon>
        <taxon>Basidiomycota</taxon>
        <taxon>Agaricomycotina</taxon>
        <taxon>Agaricomycetes</taxon>
        <taxon>Cantharellales</taxon>
        <taxon>Botryobasidiaceae</taxon>
        <taxon>Botryobasidium</taxon>
    </lineage>
</organism>
<name>A0A067MSL6_BOTB1</name>
<keyword evidence="5" id="KW-1185">Reference proteome</keyword>
<dbReference type="PANTHER" id="PTHR13318">
    <property type="entry name" value="PARTNER OF PAIRED, ISOFORM B-RELATED"/>
    <property type="match status" value="1"/>
</dbReference>
<dbReference type="GO" id="GO:0031146">
    <property type="term" value="P:SCF-dependent proteasomal ubiquitin-dependent protein catabolic process"/>
    <property type="evidence" value="ECO:0007669"/>
    <property type="project" value="TreeGrafter"/>
</dbReference>
<dbReference type="InterPro" id="IPR032675">
    <property type="entry name" value="LRR_dom_sf"/>
</dbReference>
<dbReference type="AlphaFoldDB" id="A0A067MSL6"/>
<evidence type="ECO:0000313" key="5">
    <source>
        <dbReference type="Proteomes" id="UP000027195"/>
    </source>
</evidence>
<dbReference type="HOGENOM" id="CLU_006598_2_0_1"/>
<sequence>MARGAGNNVRGPTSALTSFLREQGINTGPISIYNSGRIGSINEEEEENESAGAGPSQGAGSGRRGRGRAARATLAYNSADVESSDEETEKPTTARGKKRKLEEEKAKAKAKLAAKKRKRVDDEDEEYVDEYTAPSKGVAVASDAPEVGSSARCADCDKKFTVTRYTLPADPPPGYLCHACAKESGADPFKKPAAPRRRKPAQDKRKIVNFDQKDRVKTLAQICISILGQHIDDVEALGDIGSRNMDAISMILAKNRSLTAENVQLFYDVRNTSLTLYDATSLQSPALCTLASLNPKLERLRINYCGRMDNVVLEHWTKHLTSLHSLDLLGPFLVRAPAWEAFFNAMKDRLRSFLIVQSPRFDTACLAALATNCATTLTELRLCEVGKMEDTWLPTISTFEHLTFLDLSYPATSLTDEPVAELLKALGASLTSLNLSGNEDLTDAFLLEGVRRHTPSLTSLTLANLPALTDLCVAEFFSSYTPHPPLQQIDLSRSPNLSSKSLAALLSHSGSALTSLSINSWKETSNAGLMAIPEHASQLVKIDFGFCREVDDFVMKAIIDGCPELTEIKCFGCNKVTTNCPRKLGVSIKGVEAHATQ</sequence>
<accession>A0A067MSL6</accession>
<dbReference type="InParanoid" id="A0A067MSL6"/>
<evidence type="ECO:0000313" key="4">
    <source>
        <dbReference type="EMBL" id="KDQ18733.1"/>
    </source>
</evidence>
<feature type="compositionally biased region" description="Polar residues" evidence="1">
    <location>
        <begin position="24"/>
        <end position="34"/>
    </location>
</feature>
<dbReference type="STRING" id="930990.A0A067MSL6"/>
<dbReference type="Pfam" id="PF23550">
    <property type="entry name" value="zf_Tbcl_Rhp7"/>
    <property type="match status" value="1"/>
</dbReference>
<evidence type="ECO:0008006" key="6">
    <source>
        <dbReference type="Google" id="ProtNLM"/>
    </source>
</evidence>
<dbReference type="OrthoDB" id="421226at2759"/>
<dbReference type="Pfam" id="PF25372">
    <property type="entry name" value="DUF7885"/>
    <property type="match status" value="1"/>
</dbReference>
<evidence type="ECO:0000259" key="3">
    <source>
        <dbReference type="Pfam" id="PF25372"/>
    </source>
</evidence>
<dbReference type="Proteomes" id="UP000027195">
    <property type="component" value="Unassembled WGS sequence"/>
</dbReference>
<dbReference type="InterPro" id="IPR056451">
    <property type="entry name" value="Znf_Tbcl_Rhp7"/>
</dbReference>
<dbReference type="SUPFAM" id="SSF52047">
    <property type="entry name" value="RNI-like"/>
    <property type="match status" value="1"/>
</dbReference>
<evidence type="ECO:0000259" key="2">
    <source>
        <dbReference type="Pfam" id="PF23550"/>
    </source>
</evidence>
<proteinExistence type="predicted"/>
<feature type="domain" description="F-box/LRR-repeat protein 15-like leucin rich repeat" evidence="3">
    <location>
        <begin position="322"/>
        <end position="525"/>
    </location>
</feature>
<dbReference type="EMBL" id="KL198021">
    <property type="protein sequence ID" value="KDQ18733.1"/>
    <property type="molecule type" value="Genomic_DNA"/>
</dbReference>